<evidence type="ECO:0000313" key="2">
    <source>
        <dbReference type="EMBL" id="CAE8640618.1"/>
    </source>
</evidence>
<proteinExistence type="predicted"/>
<evidence type="ECO:0000313" key="3">
    <source>
        <dbReference type="Proteomes" id="UP000626109"/>
    </source>
</evidence>
<reference evidence="2" key="1">
    <citation type="submission" date="2021-02" db="EMBL/GenBank/DDBJ databases">
        <authorList>
            <person name="Dougan E. K."/>
            <person name="Rhodes N."/>
            <person name="Thang M."/>
            <person name="Chan C."/>
        </authorList>
    </citation>
    <scope>NUCLEOTIDE SEQUENCE</scope>
</reference>
<organism evidence="2 3">
    <name type="scientific">Polarella glacialis</name>
    <name type="common">Dinoflagellate</name>
    <dbReference type="NCBI Taxonomy" id="89957"/>
    <lineage>
        <taxon>Eukaryota</taxon>
        <taxon>Sar</taxon>
        <taxon>Alveolata</taxon>
        <taxon>Dinophyceae</taxon>
        <taxon>Suessiales</taxon>
        <taxon>Suessiaceae</taxon>
        <taxon>Polarella</taxon>
    </lineage>
</organism>
<dbReference type="EMBL" id="CAJNNW010001731">
    <property type="protein sequence ID" value="CAE8640618.1"/>
    <property type="molecule type" value="Genomic_DNA"/>
</dbReference>
<protein>
    <recommendedName>
        <fullName evidence="4">PH domain-containing protein</fullName>
    </recommendedName>
</protein>
<dbReference type="SUPFAM" id="SSF50729">
    <property type="entry name" value="PH domain-like"/>
    <property type="match status" value="1"/>
</dbReference>
<feature type="region of interest" description="Disordered" evidence="1">
    <location>
        <begin position="449"/>
        <end position="500"/>
    </location>
</feature>
<feature type="region of interest" description="Disordered" evidence="1">
    <location>
        <begin position="53"/>
        <end position="79"/>
    </location>
</feature>
<comment type="caution">
    <text evidence="2">The sequence shown here is derived from an EMBL/GenBank/DDBJ whole genome shotgun (WGS) entry which is preliminary data.</text>
</comment>
<dbReference type="Proteomes" id="UP000626109">
    <property type="component" value="Unassembled WGS sequence"/>
</dbReference>
<feature type="region of interest" description="Disordered" evidence="1">
    <location>
        <begin position="275"/>
        <end position="313"/>
    </location>
</feature>
<sequence>MDPSSVATGDEAARLAAVLHGVPAAKATSDSAPPSLGARICCQPFEVWQRIAPAPEVFETDSDSEGEEEDSSRRLSRCSVLDEMSPSSLSRAAASAAARQREDGWIPTAERKELFNDALMGTDSDRAMFIQGCMGKFARWNCDASLEAELLWAAGKAGAITTPFPRWLPDAAPAPGGPSNIYLSFSSAETLTPESSAGGRPSRASAVGTMSPESRLALSGAGQVSIQSSMDELSELAICELGASVDALRRSRLRPGDFRRRKYAALGTSSLQDLRLLTPGAGSSRPPSVQQKTPDAAWQAPQSNGIGGGSSSSTAAGIAGKTGIAGLDRRSVSNSDLEGELEVLVEGPLQQRHLAFFWRWRWCVLDRHQLKLYRDEEASLLMPEKPLEVHSAASLSVGSDLHLPSSLICTSPTGEPLMFLRTGRGERWEEIAAASLWLRAFASANVRSGAMSRRRSSAPPTLPAALGDGTGPQAEGEASSGVIKSEALAGSRKVEAPPRQ</sequence>
<evidence type="ECO:0000256" key="1">
    <source>
        <dbReference type="SAM" id="MobiDB-lite"/>
    </source>
</evidence>
<feature type="compositionally biased region" description="Acidic residues" evidence="1">
    <location>
        <begin position="58"/>
        <end position="70"/>
    </location>
</feature>
<name>A0A813HS99_POLGL</name>
<evidence type="ECO:0008006" key="4">
    <source>
        <dbReference type="Google" id="ProtNLM"/>
    </source>
</evidence>
<dbReference type="AlphaFoldDB" id="A0A813HS99"/>
<gene>
    <name evidence="2" type="ORF">PGLA2088_LOCUS2174</name>
</gene>
<dbReference type="CDD" id="cd00821">
    <property type="entry name" value="PH"/>
    <property type="match status" value="1"/>
</dbReference>
<accession>A0A813HS99</accession>